<proteinExistence type="predicted"/>
<dbReference type="InterPro" id="IPR013783">
    <property type="entry name" value="Ig-like_fold"/>
</dbReference>
<organism evidence="1 2">
    <name type="scientific">Candidatus Collierbacteria bacterium CG09_land_8_20_14_0_10_46_12</name>
    <dbReference type="NCBI Taxonomy" id="1974533"/>
    <lineage>
        <taxon>Bacteria</taxon>
        <taxon>Candidatus Collieribacteriota</taxon>
    </lineage>
</organism>
<reference evidence="2" key="1">
    <citation type="submission" date="2017-09" db="EMBL/GenBank/DDBJ databases">
        <title>Depth-based differentiation of microbial function through sediment-hosted aquifers and enrichment of novel symbionts in the deep terrestrial subsurface.</title>
        <authorList>
            <person name="Probst A.J."/>
            <person name="Ladd B."/>
            <person name="Jarett J.K."/>
            <person name="Geller-Mcgrath D.E."/>
            <person name="Sieber C.M.K."/>
            <person name="Emerson J.B."/>
            <person name="Anantharaman K."/>
            <person name="Thomas B.C."/>
            <person name="Malmstrom R."/>
            <person name="Stieglmeier M."/>
            <person name="Klingl A."/>
            <person name="Woyke T."/>
            <person name="Ryan C.M."/>
            <person name="Banfield J.F."/>
        </authorList>
    </citation>
    <scope>NUCLEOTIDE SEQUENCE [LARGE SCALE GENOMIC DNA]</scope>
</reference>
<evidence type="ECO:0000313" key="2">
    <source>
        <dbReference type="Proteomes" id="UP000229574"/>
    </source>
</evidence>
<accession>A0A2H0WYB5</accession>
<protein>
    <recommendedName>
        <fullName evidence="3">Peptidase C39-like domain-containing protein</fullName>
    </recommendedName>
</protein>
<evidence type="ECO:0000313" key="1">
    <source>
        <dbReference type="EMBL" id="PIS17666.1"/>
    </source>
</evidence>
<dbReference type="Proteomes" id="UP000229574">
    <property type="component" value="Unassembled WGS sequence"/>
</dbReference>
<dbReference type="Gene3D" id="2.60.40.10">
    <property type="entry name" value="Immunoglobulins"/>
    <property type="match status" value="1"/>
</dbReference>
<evidence type="ECO:0008006" key="3">
    <source>
        <dbReference type="Google" id="ProtNLM"/>
    </source>
</evidence>
<name>A0A2H0WYB5_9BACT</name>
<gene>
    <name evidence="1" type="ORF">COT54_03430</name>
</gene>
<dbReference type="AlphaFoldDB" id="A0A2H0WYB5"/>
<dbReference type="EMBL" id="PEYY01000129">
    <property type="protein sequence ID" value="PIS17666.1"/>
    <property type="molecule type" value="Genomic_DNA"/>
</dbReference>
<dbReference type="Gene3D" id="3.90.70.10">
    <property type="entry name" value="Cysteine proteinases"/>
    <property type="match status" value="1"/>
</dbReference>
<comment type="caution">
    <text evidence="1">The sequence shown here is derived from an EMBL/GenBank/DDBJ whole genome shotgun (WGS) entry which is preliminary data.</text>
</comment>
<feature type="non-terminal residue" evidence="1">
    <location>
        <position position="844"/>
    </location>
</feature>
<sequence length="844" mass="93977">MPKYKFLFSLVAFFILFFSFVTKVRANYTFIDDFWGTYRSEWSTIANHLTPQVFNNSLLFDVSTASTTFPYISHTSNDPIKSLSFDFQYVIDGSDYGSGVVVTESVSNLEGDPAVDSNDYIFAVYVMNDGKFYLFSPLCQFATDCGYISNAYIFYSLEPGIIYNLRLEFSNNSLDVYVDSFLIKSFQMSGYRANGIYFGNTKVTDTPKYWQNFLIDNVNILYSDYSISESSFPYFSQKDPLWGKHEYDSASEWAGVDKSGINRWGCALTSVAMMLEKFEVKALDGNPINPDILNDWLKEQEDGYVGPGFVNWLAITRYAKGRLPDGKSLEFERSYDPALLTLPSILGIPGHFVVGYDEDATNWMINDPANDAITTLAKTSTIKSINRFVTSNTDLSYMMFVSSALITGTLINEAGDTIPLNWSDEYLDDDVDGGSNTHLKVAMLPKPPPGKYTLTVDKDEESTGEIKIYLYDNLASEIEPDTNPLTDPINYFEINYASASAGVRSVVPIDLTPPPVPTPLSPIDGAYLPTTGLVLDWSDVDDPSTPVIYNYKSESVEASVSASMASISDWSDGTYKWSVRACDSVDNCSAWSNERTLTIDTIVPTLSSAPDTSPNPTNLTAQEWSWEAGVDIGSQILDYGTRTQDVLTDSPLTDWLWIGKVLSTSTNWTEGKWRLELKTKDLAGNESEITSSDEIVVDTTAPTLLSQTSLNDDWYNTSQKIVFEYGDENLLSDYIDPYCEIDTESSASYCWVKPYICDAAGNCNNEQIFSKEIKLDLTKPTITLNAWGSTINGNARDTLSGVEKVELKLTKPRESENTITAVGTTSWTYTMDSAPLGTYKVIVV</sequence>